<dbReference type="OrthoDB" id="9766552at2"/>
<reference evidence="3 4" key="1">
    <citation type="submission" date="2017-10" db="EMBL/GenBank/DDBJ databases">
        <title>Draft genome of Longibacter Salinarum.</title>
        <authorList>
            <person name="Goh K.M."/>
            <person name="Shamsir M.S."/>
            <person name="Lim S.W."/>
        </authorList>
    </citation>
    <scope>NUCLEOTIDE SEQUENCE [LARGE SCALE GENOMIC DNA]</scope>
    <source>
        <strain evidence="3 4">KCTC 52045</strain>
    </source>
</reference>
<dbReference type="PANTHER" id="PTHR12227:SF0">
    <property type="entry name" value="GLYCERATE KINASE"/>
    <property type="match status" value="1"/>
</dbReference>
<dbReference type="InterPro" id="IPR025286">
    <property type="entry name" value="MOFRL_assoc_dom"/>
</dbReference>
<dbReference type="Pfam" id="PF05161">
    <property type="entry name" value="MOFRL"/>
    <property type="match status" value="1"/>
</dbReference>
<dbReference type="PANTHER" id="PTHR12227">
    <property type="entry name" value="GLYCERATE KINASE"/>
    <property type="match status" value="1"/>
</dbReference>
<dbReference type="InterPro" id="IPR007835">
    <property type="entry name" value="MOFRL"/>
</dbReference>
<dbReference type="Gene3D" id="3.40.50.10180">
    <property type="entry name" value="Glycerate kinase, MOFRL-like N-terminal domain"/>
    <property type="match status" value="1"/>
</dbReference>
<dbReference type="Pfam" id="PF13660">
    <property type="entry name" value="DUF4147"/>
    <property type="match status" value="1"/>
</dbReference>
<dbReference type="RefSeq" id="WP_098074104.1">
    <property type="nucleotide sequence ID" value="NZ_PDEQ01000001.1"/>
</dbReference>
<name>A0A2A8D2M3_9BACT</name>
<sequence>MMDRKTAGHASGDRERLKDALSIFHSAVDRVSASTLFRELDLSPVAPRSLETYDGVRVIAFGKAAMAMAGAAETMCEEQDVRVLGGVAVVPPGYPNSLPESERAPQVVEVITGNHPVAAQKSAEAGQRVLDEAARASVDELVLVLVSGGGTALVSTPVEDVDAWDLRATYRLLLRCGASIHDVNAVRKHLTRVGGGQLATNCGADIAALVVSDVPGDPLSVIASGPTVPDPSTYEDAMRVAYQHDIWHELPESVRNHLAAGARGRRQETPKSEEALGRVQTEIIGRNADALEAAAETAIQLGYETAQSDGSLSGEARATGRVLAEEILTSESNGRRLWLWGGETTVTVSGDGTGGRNQELALSAALEMEDHVEDVLLLSGGTDGIDGPTDAAGAWATPETAQNMRDAGVDPDNALENNDSYAAHGASGTRLTTGPTHTNVMDIVIGLRS</sequence>
<protein>
    <submittedName>
        <fullName evidence="3">Hydroxypyruvate reductase</fullName>
    </submittedName>
</protein>
<gene>
    <name evidence="3" type="ORF">CRI94_02685</name>
</gene>
<evidence type="ECO:0000313" key="4">
    <source>
        <dbReference type="Proteomes" id="UP000220102"/>
    </source>
</evidence>
<dbReference type="EMBL" id="PDEQ01000001">
    <property type="protein sequence ID" value="PEN15205.1"/>
    <property type="molecule type" value="Genomic_DNA"/>
</dbReference>
<dbReference type="AlphaFoldDB" id="A0A2A8D2M3"/>
<proteinExistence type="predicted"/>
<dbReference type="SUPFAM" id="SSF82544">
    <property type="entry name" value="GckA/TtuD-like"/>
    <property type="match status" value="1"/>
</dbReference>
<feature type="domain" description="MOFRL" evidence="1">
    <location>
        <begin position="338"/>
        <end position="442"/>
    </location>
</feature>
<dbReference type="Proteomes" id="UP000220102">
    <property type="component" value="Unassembled WGS sequence"/>
</dbReference>
<dbReference type="Gene3D" id="3.40.1480.10">
    <property type="entry name" value="MOFRL domain"/>
    <property type="match status" value="1"/>
</dbReference>
<keyword evidence="4" id="KW-1185">Reference proteome</keyword>
<feature type="domain" description="MOFRL-associated" evidence="2">
    <location>
        <begin position="20"/>
        <end position="258"/>
    </location>
</feature>
<evidence type="ECO:0000259" key="2">
    <source>
        <dbReference type="Pfam" id="PF13660"/>
    </source>
</evidence>
<dbReference type="InterPro" id="IPR037035">
    <property type="entry name" value="GK-like_C_sf"/>
</dbReference>
<evidence type="ECO:0000313" key="3">
    <source>
        <dbReference type="EMBL" id="PEN15205.1"/>
    </source>
</evidence>
<accession>A0A2A8D2M3</accession>
<comment type="caution">
    <text evidence="3">The sequence shown here is derived from an EMBL/GenBank/DDBJ whole genome shotgun (WGS) entry which is preliminary data.</text>
</comment>
<dbReference type="InterPro" id="IPR039760">
    <property type="entry name" value="MOFRL_protein"/>
</dbReference>
<keyword evidence="3" id="KW-0670">Pyruvate</keyword>
<dbReference type="GO" id="GO:0005737">
    <property type="term" value="C:cytoplasm"/>
    <property type="evidence" value="ECO:0007669"/>
    <property type="project" value="TreeGrafter"/>
</dbReference>
<evidence type="ECO:0000259" key="1">
    <source>
        <dbReference type="Pfam" id="PF05161"/>
    </source>
</evidence>
<organism evidence="3 4">
    <name type="scientific">Longibacter salinarum</name>
    <dbReference type="NCBI Taxonomy" id="1850348"/>
    <lineage>
        <taxon>Bacteria</taxon>
        <taxon>Pseudomonadati</taxon>
        <taxon>Rhodothermota</taxon>
        <taxon>Rhodothermia</taxon>
        <taxon>Rhodothermales</taxon>
        <taxon>Salisaetaceae</taxon>
        <taxon>Longibacter</taxon>
    </lineage>
</organism>
<dbReference type="InterPro" id="IPR038614">
    <property type="entry name" value="GK_N_sf"/>
</dbReference>
<dbReference type="GO" id="GO:0008887">
    <property type="term" value="F:glycerate kinase activity"/>
    <property type="evidence" value="ECO:0007669"/>
    <property type="project" value="InterPro"/>
</dbReference>